<dbReference type="Proteomes" id="UP001183246">
    <property type="component" value="Unassembled WGS sequence"/>
</dbReference>
<keyword evidence="3" id="KW-1185">Reference proteome</keyword>
<dbReference type="RefSeq" id="WP_311704797.1">
    <property type="nucleotide sequence ID" value="NZ_JAVREL010000006.1"/>
</dbReference>
<organism evidence="2 3">
    <name type="scientific">Streptomyces litchfieldiae</name>
    <dbReference type="NCBI Taxonomy" id="3075543"/>
    <lineage>
        <taxon>Bacteria</taxon>
        <taxon>Bacillati</taxon>
        <taxon>Actinomycetota</taxon>
        <taxon>Actinomycetes</taxon>
        <taxon>Kitasatosporales</taxon>
        <taxon>Streptomycetaceae</taxon>
        <taxon>Streptomyces</taxon>
    </lineage>
</organism>
<name>A0ABU2MPX1_9ACTN</name>
<feature type="transmembrane region" description="Helical" evidence="1">
    <location>
        <begin position="62"/>
        <end position="80"/>
    </location>
</feature>
<keyword evidence="1" id="KW-1133">Transmembrane helix</keyword>
<dbReference type="InterPro" id="IPR011990">
    <property type="entry name" value="TPR-like_helical_dom_sf"/>
</dbReference>
<accession>A0ABU2MPX1</accession>
<evidence type="ECO:0000313" key="3">
    <source>
        <dbReference type="Proteomes" id="UP001183246"/>
    </source>
</evidence>
<feature type="transmembrane region" description="Helical" evidence="1">
    <location>
        <begin position="40"/>
        <end position="56"/>
    </location>
</feature>
<feature type="transmembrane region" description="Helical" evidence="1">
    <location>
        <begin position="101"/>
        <end position="120"/>
    </location>
</feature>
<protein>
    <submittedName>
        <fullName evidence="2">Uncharacterized protein</fullName>
    </submittedName>
</protein>
<evidence type="ECO:0000256" key="1">
    <source>
        <dbReference type="SAM" id="Phobius"/>
    </source>
</evidence>
<sequence length="494" mass="52574">MVVDAPLSPDGRRRGLAAALLNVSGLGAGYIYLGLWARAVGAWLVTLAVVLAANALNASDTALFWSGVYVVWLAAMVADGRRLGRRPADVRTLFARRSRRWLPPAVAAALLVLVATGLAIHRGTPADELAKAERAHADGDCERARVHYDRAAAGRYEFTLSQAVADARAGRVSCRFLLNAEAAADREAFTEAIADYNIYLNRHDGEPPWPGAEARLVELRLAYADMLLAEDTGEGYAGYQTAFEQYLTVRDEHGEVPGAEEVPARLDAMYDAATAPMADGRPCQTLTALEALLPLPETREAPAADELAGRAEGALPDALYACGEGRYADEQYTEAREVLERMVGDYPEDERADRASELLIAIEIGLAQGGSPGELPPPTAAGSAPGSSVTVEIVNDSPEPLEVLYSGAETGTARVEACDGCTTHTDVLEGFGGSGCTTDLDRPALTLELPPGSYEFVVRARSDTSVTPFYGSWALAAGTAYSDCYYISESSFGF</sequence>
<keyword evidence="1" id="KW-0472">Membrane</keyword>
<dbReference type="EMBL" id="JAVREL010000006">
    <property type="protein sequence ID" value="MDT0343661.1"/>
    <property type="molecule type" value="Genomic_DNA"/>
</dbReference>
<proteinExistence type="predicted"/>
<feature type="transmembrane region" description="Helical" evidence="1">
    <location>
        <begin position="15"/>
        <end position="33"/>
    </location>
</feature>
<reference evidence="3" key="1">
    <citation type="submission" date="2023-07" db="EMBL/GenBank/DDBJ databases">
        <title>30 novel species of actinomycetes from the DSMZ collection.</title>
        <authorList>
            <person name="Nouioui I."/>
        </authorList>
    </citation>
    <scope>NUCLEOTIDE SEQUENCE [LARGE SCALE GENOMIC DNA]</scope>
    <source>
        <strain evidence="3">DSM 44938</strain>
    </source>
</reference>
<evidence type="ECO:0000313" key="2">
    <source>
        <dbReference type="EMBL" id="MDT0343661.1"/>
    </source>
</evidence>
<keyword evidence="1" id="KW-0812">Transmembrane</keyword>
<comment type="caution">
    <text evidence="2">The sequence shown here is derived from an EMBL/GenBank/DDBJ whole genome shotgun (WGS) entry which is preliminary data.</text>
</comment>
<gene>
    <name evidence="2" type="ORF">RM590_13720</name>
</gene>
<dbReference type="SUPFAM" id="SSF48452">
    <property type="entry name" value="TPR-like"/>
    <property type="match status" value="1"/>
</dbReference>
<dbReference type="Gene3D" id="1.25.40.10">
    <property type="entry name" value="Tetratricopeptide repeat domain"/>
    <property type="match status" value="1"/>
</dbReference>